<evidence type="ECO:0000259" key="6">
    <source>
        <dbReference type="Pfam" id="PF00251"/>
    </source>
</evidence>
<evidence type="ECO:0000259" key="7">
    <source>
        <dbReference type="Pfam" id="PF08244"/>
    </source>
</evidence>
<dbReference type="RefSeq" id="WP_051524207.1">
    <property type="nucleotide sequence ID" value="NZ_AP018933.1"/>
</dbReference>
<dbReference type="InterPro" id="IPR051214">
    <property type="entry name" value="GH32_Enzymes"/>
</dbReference>
<dbReference type="GO" id="GO:0004564">
    <property type="term" value="F:beta-fructofuranosidase activity"/>
    <property type="evidence" value="ECO:0007669"/>
    <property type="project" value="UniProtKB-EC"/>
</dbReference>
<dbReference type="STRING" id="1123510.GCA_000620025_01263"/>
<comment type="pathway">
    <text evidence="5">Glycan biosynthesis; sucrose metabolism.</text>
</comment>
<organism evidence="8 9">
    <name type="scientific">Zymobacter palmae</name>
    <dbReference type="NCBI Taxonomy" id="33074"/>
    <lineage>
        <taxon>Bacteria</taxon>
        <taxon>Pseudomonadati</taxon>
        <taxon>Pseudomonadota</taxon>
        <taxon>Gammaproteobacteria</taxon>
        <taxon>Oceanospirillales</taxon>
        <taxon>Halomonadaceae</taxon>
        <taxon>Zymobacter group</taxon>
        <taxon>Zymobacter</taxon>
    </lineage>
</organism>
<reference evidence="8 9" key="1">
    <citation type="submission" date="2018-09" db="EMBL/GenBank/DDBJ databases">
        <title>Zymobacter palmae IAM14233 (=T109) whole genome analysis.</title>
        <authorList>
            <person name="Yanase H."/>
        </authorList>
    </citation>
    <scope>NUCLEOTIDE SEQUENCE [LARGE SCALE GENOMIC DNA]</scope>
    <source>
        <strain evidence="8 9">IAM14233</strain>
    </source>
</reference>
<dbReference type="PANTHER" id="PTHR43101:SF1">
    <property type="entry name" value="BETA-FRUCTOSIDASE"/>
    <property type="match status" value="1"/>
</dbReference>
<dbReference type="SMART" id="SM00640">
    <property type="entry name" value="Glyco_32"/>
    <property type="match status" value="1"/>
</dbReference>
<dbReference type="InterPro" id="IPR013189">
    <property type="entry name" value="Glyco_hydro_32_C"/>
</dbReference>
<evidence type="ECO:0000256" key="5">
    <source>
        <dbReference type="RuleBase" id="RU365015"/>
    </source>
</evidence>
<dbReference type="OrthoDB" id="9801455at2"/>
<dbReference type="AlphaFoldDB" id="A0A348HHA6"/>
<dbReference type="CDD" id="cd08996">
    <property type="entry name" value="GH32_FFase"/>
    <property type="match status" value="1"/>
</dbReference>
<comment type="function">
    <text evidence="5">Enables the bacterium to metabolize sucrose as a sole carbon source.</text>
</comment>
<dbReference type="Gene3D" id="2.60.120.560">
    <property type="entry name" value="Exo-inulinase, domain 1"/>
    <property type="match status" value="1"/>
</dbReference>
<dbReference type="Pfam" id="PF08244">
    <property type="entry name" value="Glyco_hydro_32C"/>
    <property type="match status" value="1"/>
</dbReference>
<keyword evidence="9" id="KW-1185">Reference proteome</keyword>
<dbReference type="Proteomes" id="UP000267342">
    <property type="component" value="Chromosome"/>
</dbReference>
<dbReference type="SUPFAM" id="SSF49899">
    <property type="entry name" value="Concanavalin A-like lectins/glucanases"/>
    <property type="match status" value="1"/>
</dbReference>
<dbReference type="NCBIfam" id="TIGR01322">
    <property type="entry name" value="scrB_fam"/>
    <property type="match status" value="1"/>
</dbReference>
<dbReference type="SUPFAM" id="SSF75005">
    <property type="entry name" value="Arabinanase/levansucrase/invertase"/>
    <property type="match status" value="1"/>
</dbReference>
<dbReference type="InterPro" id="IPR001362">
    <property type="entry name" value="Glyco_hydro_32"/>
</dbReference>
<evidence type="ECO:0000256" key="4">
    <source>
        <dbReference type="RuleBase" id="RU362110"/>
    </source>
</evidence>
<keyword evidence="5" id="KW-0963">Cytoplasm</keyword>
<evidence type="ECO:0000313" key="9">
    <source>
        <dbReference type="Proteomes" id="UP000267342"/>
    </source>
</evidence>
<protein>
    <recommendedName>
        <fullName evidence="4">Sucrose-6-phosphate hydrolase</fullName>
        <ecNumber evidence="4">3.2.1.26</ecNumber>
    </recommendedName>
    <alternativeName>
        <fullName evidence="5">Invertase</fullName>
    </alternativeName>
</protein>
<evidence type="ECO:0000256" key="3">
    <source>
        <dbReference type="ARBA" id="ARBA00023295"/>
    </source>
</evidence>
<dbReference type="PANTHER" id="PTHR43101">
    <property type="entry name" value="BETA-FRUCTOSIDASE"/>
    <property type="match status" value="1"/>
</dbReference>
<keyword evidence="2 4" id="KW-0378">Hydrolase</keyword>
<comment type="similarity">
    <text evidence="1 4">Belongs to the glycosyl hydrolase 32 family.</text>
</comment>
<dbReference type="UniPathway" id="UPA00238"/>
<dbReference type="InterPro" id="IPR006232">
    <property type="entry name" value="Suc6P_hydrolase"/>
</dbReference>
<feature type="domain" description="Glycosyl hydrolase family 32 C-terminal" evidence="7">
    <location>
        <begin position="353"/>
        <end position="509"/>
    </location>
</feature>
<proteinExistence type="inferred from homology"/>
<dbReference type="PROSITE" id="PS00609">
    <property type="entry name" value="GLYCOSYL_HYDROL_F32"/>
    <property type="match status" value="1"/>
</dbReference>
<dbReference type="InterPro" id="IPR013148">
    <property type="entry name" value="Glyco_hydro_32_N"/>
</dbReference>
<feature type="domain" description="Glycosyl hydrolase family 32 N-terminal" evidence="6">
    <location>
        <begin position="33"/>
        <end position="340"/>
    </location>
</feature>
<dbReference type="KEGG" id="zpl:ZBT109_2276"/>
<dbReference type="Gene3D" id="2.115.10.20">
    <property type="entry name" value="Glycosyl hydrolase domain, family 43"/>
    <property type="match status" value="1"/>
</dbReference>
<accession>A0A348HHA6</accession>
<comment type="catalytic activity">
    <reaction evidence="4">
        <text>Hydrolysis of terminal non-reducing beta-D-fructofuranoside residues in beta-D-fructofuranosides.</text>
        <dbReference type="EC" id="3.2.1.26"/>
    </reaction>
</comment>
<evidence type="ECO:0000256" key="2">
    <source>
        <dbReference type="ARBA" id="ARBA00022801"/>
    </source>
</evidence>
<gene>
    <name evidence="8" type="ORF">ZBT109_2276</name>
</gene>
<keyword evidence="5" id="KW-0119">Carbohydrate metabolism</keyword>
<dbReference type="InterPro" id="IPR018053">
    <property type="entry name" value="Glyco_hydro_32_AS"/>
</dbReference>
<comment type="subcellular location">
    <subcellularLocation>
        <location evidence="5">Cytoplasm</location>
    </subcellularLocation>
</comment>
<sequence>MTDTLQKQRIEEALEALNKNCASTDRSMYPGFHLAPPSGWMNDPNGVIYHQGYYHVFYQHHPLSPEEGKLMYWGHARSKDLCTWEHLPIALAPSIEEDKDGCFSGCAVVNDNDELCLIYTAHRWGGAWGDDSKVLEVQAIATSKDGIHFDNKQVVLSEPPLPEVTHFRDPRVWREGNDWLMIIGYRTDDKDGKGVGKVALYRSTDLYNWTFESTLAEDDELLPPGKRSYMWECPDFFPLNGKHVLLMSPQGLEDENKERFLNLFQNGCIIGTFKDGKFTRETEFEELDFGHEFYAAQHIDGPDGRTLLIAWFDMWANDKPSQKHGWAGMMSLPRDLHIEDGLVRMTPSPELVGLRANAEPTTIDTTALKDGEERSLEITDGPLQELRVEIDLKATDAQEFGLEFHVDKATGASTRLYVDRKLNRLVLDRERTGNSPAQSAFKRTCKLPEGDVLSLHIYLDRPSIEVFIGNEKSEGLYSMSSRTFPNPAQKDAHLFAKGGSLALKDFKRWTLKDTFHFEPLKYGA</sequence>
<name>A0A348HHA6_9GAMM</name>
<evidence type="ECO:0000313" key="8">
    <source>
        <dbReference type="EMBL" id="BBG31008.1"/>
    </source>
</evidence>
<dbReference type="InterPro" id="IPR013320">
    <property type="entry name" value="ConA-like_dom_sf"/>
</dbReference>
<keyword evidence="3 4" id="KW-0326">Glycosidase</keyword>
<dbReference type="GO" id="GO:0005737">
    <property type="term" value="C:cytoplasm"/>
    <property type="evidence" value="ECO:0007669"/>
    <property type="project" value="UniProtKB-SubCell"/>
</dbReference>
<dbReference type="GO" id="GO:0005985">
    <property type="term" value="P:sucrose metabolic process"/>
    <property type="evidence" value="ECO:0007669"/>
    <property type="project" value="UniProtKB-UniPathway"/>
</dbReference>
<dbReference type="EMBL" id="AP018933">
    <property type="protein sequence ID" value="BBG31008.1"/>
    <property type="molecule type" value="Genomic_DNA"/>
</dbReference>
<dbReference type="Pfam" id="PF00251">
    <property type="entry name" value="Glyco_hydro_32N"/>
    <property type="match status" value="1"/>
</dbReference>
<dbReference type="InterPro" id="IPR023296">
    <property type="entry name" value="Glyco_hydro_beta-prop_sf"/>
</dbReference>
<dbReference type="EC" id="3.2.1.26" evidence="4"/>
<evidence type="ECO:0000256" key="1">
    <source>
        <dbReference type="ARBA" id="ARBA00009902"/>
    </source>
</evidence>